<evidence type="ECO:0000256" key="6">
    <source>
        <dbReference type="ARBA" id="ARBA00023002"/>
    </source>
</evidence>
<keyword evidence="9" id="KW-1185">Reference proteome</keyword>
<organism evidence="8 9">
    <name type="scientific">Gleimia hominis</name>
    <dbReference type="NCBI Taxonomy" id="595468"/>
    <lineage>
        <taxon>Bacteria</taxon>
        <taxon>Bacillati</taxon>
        <taxon>Actinomycetota</taxon>
        <taxon>Actinomycetes</taxon>
        <taxon>Actinomycetales</taxon>
        <taxon>Actinomycetaceae</taxon>
        <taxon>Gleimia</taxon>
    </lineage>
</organism>
<reference evidence="8 9" key="1">
    <citation type="submission" date="2023-06" db="EMBL/GenBank/DDBJ databases">
        <title>Draft genome sequence of Gleimia hominis type strain CCUG 57540T.</title>
        <authorList>
            <person name="Salva-Serra F."/>
            <person name="Cardew S."/>
            <person name="Jensie Markopoulos S."/>
            <person name="Ohlen M."/>
            <person name="Inganas E."/>
            <person name="Svensson-Stadler L."/>
            <person name="Moore E.R.B."/>
        </authorList>
    </citation>
    <scope>NUCLEOTIDE SEQUENCE [LARGE SCALE GENOMIC DNA]</scope>
    <source>
        <strain evidence="8 9">CCUG 57540</strain>
    </source>
</reference>
<sequence>MLRMIWAQDRHRFLGTGRAMAWHVPADFAHFKRETMGSTLIMGRRSWEALGRKNLPGRESVVITSQRDYVAAPAYLAHSLPQAIEVAQGLGRPVWITGGAQVYEQGMEFADELVVTDLDLEVAHTEGVYAPTVDLDVWRADPQRSDSQWRAQSGDARWKVTTFVRRAPLPSGH</sequence>
<evidence type="ECO:0000256" key="4">
    <source>
        <dbReference type="ARBA" id="ARBA00022563"/>
    </source>
</evidence>
<proteinExistence type="inferred from homology"/>
<dbReference type="InterPro" id="IPR012259">
    <property type="entry name" value="DHFR"/>
</dbReference>
<evidence type="ECO:0000256" key="5">
    <source>
        <dbReference type="ARBA" id="ARBA00022857"/>
    </source>
</evidence>
<dbReference type="SUPFAM" id="SSF53597">
    <property type="entry name" value="Dihydrofolate reductase-like"/>
    <property type="match status" value="1"/>
</dbReference>
<keyword evidence="4" id="KW-0554">One-carbon metabolism</keyword>
<dbReference type="InterPro" id="IPR024072">
    <property type="entry name" value="DHFR-like_dom_sf"/>
</dbReference>
<evidence type="ECO:0000313" key="9">
    <source>
        <dbReference type="Proteomes" id="UP001247542"/>
    </source>
</evidence>
<dbReference type="RefSeq" id="WP_313273851.1">
    <property type="nucleotide sequence ID" value="NZ_JASXSX010000002.1"/>
</dbReference>
<dbReference type="CDD" id="cd00209">
    <property type="entry name" value="DHFR"/>
    <property type="match status" value="1"/>
</dbReference>
<evidence type="ECO:0000256" key="1">
    <source>
        <dbReference type="ARBA" id="ARBA00004903"/>
    </source>
</evidence>
<evidence type="ECO:0000313" key="8">
    <source>
        <dbReference type="EMBL" id="MDT3767791.1"/>
    </source>
</evidence>
<name>A0ABU3IBR3_9ACTO</name>
<dbReference type="GO" id="GO:0004146">
    <property type="term" value="F:dihydrofolate reductase activity"/>
    <property type="evidence" value="ECO:0007669"/>
    <property type="project" value="UniProtKB-EC"/>
</dbReference>
<evidence type="ECO:0000259" key="7">
    <source>
        <dbReference type="PROSITE" id="PS51330"/>
    </source>
</evidence>
<protein>
    <recommendedName>
        <fullName evidence="3">dihydrofolate reductase</fullName>
        <ecNumber evidence="3">1.5.1.3</ecNumber>
    </recommendedName>
</protein>
<dbReference type="PRINTS" id="PR00070">
    <property type="entry name" value="DHFR"/>
</dbReference>
<feature type="domain" description="DHFR" evidence="7">
    <location>
        <begin position="1"/>
        <end position="165"/>
    </location>
</feature>
<evidence type="ECO:0000256" key="3">
    <source>
        <dbReference type="ARBA" id="ARBA00012856"/>
    </source>
</evidence>
<keyword evidence="5" id="KW-0521">NADP</keyword>
<comment type="similarity">
    <text evidence="2">Belongs to the dihydrofolate reductase family.</text>
</comment>
<evidence type="ECO:0000256" key="2">
    <source>
        <dbReference type="ARBA" id="ARBA00009539"/>
    </source>
</evidence>
<dbReference type="PROSITE" id="PS51330">
    <property type="entry name" value="DHFR_2"/>
    <property type="match status" value="1"/>
</dbReference>
<dbReference type="EMBL" id="JASXSX010000002">
    <property type="protein sequence ID" value="MDT3767791.1"/>
    <property type="molecule type" value="Genomic_DNA"/>
</dbReference>
<accession>A0ABU3IBR3</accession>
<comment type="pathway">
    <text evidence="1">Cofactor biosynthesis; tetrahydrofolate biosynthesis; 5,6,7,8-tetrahydrofolate from 7,8-dihydrofolate: step 1/1.</text>
</comment>
<gene>
    <name evidence="8" type="ORF">QS713_06925</name>
</gene>
<comment type="caution">
    <text evidence="8">The sequence shown here is derived from an EMBL/GenBank/DDBJ whole genome shotgun (WGS) entry which is preliminary data.</text>
</comment>
<dbReference type="PANTHER" id="PTHR48069">
    <property type="entry name" value="DIHYDROFOLATE REDUCTASE"/>
    <property type="match status" value="1"/>
</dbReference>
<dbReference type="Gene3D" id="3.40.430.10">
    <property type="entry name" value="Dihydrofolate Reductase, subunit A"/>
    <property type="match status" value="1"/>
</dbReference>
<keyword evidence="6 8" id="KW-0560">Oxidoreductase</keyword>
<dbReference type="Pfam" id="PF00186">
    <property type="entry name" value="DHFR_1"/>
    <property type="match status" value="1"/>
</dbReference>
<dbReference type="Proteomes" id="UP001247542">
    <property type="component" value="Unassembled WGS sequence"/>
</dbReference>
<dbReference type="PANTHER" id="PTHR48069:SF3">
    <property type="entry name" value="DIHYDROFOLATE REDUCTASE"/>
    <property type="match status" value="1"/>
</dbReference>
<dbReference type="InterPro" id="IPR001796">
    <property type="entry name" value="DHFR_dom"/>
</dbReference>
<dbReference type="EC" id="1.5.1.3" evidence="3"/>